<evidence type="ECO:0000256" key="1">
    <source>
        <dbReference type="SAM" id="Coils"/>
    </source>
</evidence>
<comment type="caution">
    <text evidence="2">The sequence shown here is derived from an EMBL/GenBank/DDBJ whole genome shotgun (WGS) entry which is preliminary data.</text>
</comment>
<feature type="coiled-coil region" evidence="1">
    <location>
        <begin position="32"/>
        <end position="80"/>
    </location>
</feature>
<keyword evidence="3" id="KW-1185">Reference proteome</keyword>
<dbReference type="Proteomes" id="UP001174909">
    <property type="component" value="Unassembled WGS sequence"/>
</dbReference>
<evidence type="ECO:0000313" key="2">
    <source>
        <dbReference type="EMBL" id="CAI8038053.1"/>
    </source>
</evidence>
<protein>
    <submittedName>
        <fullName evidence="2">Uncharacterized protein</fullName>
    </submittedName>
</protein>
<proteinExistence type="predicted"/>
<keyword evidence="1" id="KW-0175">Coiled coil</keyword>
<evidence type="ECO:0000313" key="3">
    <source>
        <dbReference type="Proteomes" id="UP001174909"/>
    </source>
</evidence>
<sequence length="98" mass="11254">MSEKALISSYQSEIKRLKLQLQERSSGTDIDYIKLLQERQEEQREKEEVKTKLEMQQKLADEAQAEKTKLISRIRELEDKSLCGLSVPGGASKRGASW</sequence>
<gene>
    <name evidence="2" type="ORF">GBAR_LOCUS21217</name>
</gene>
<accession>A0AA35SY77</accession>
<dbReference type="AlphaFoldDB" id="A0AA35SY77"/>
<dbReference type="EMBL" id="CASHTH010002972">
    <property type="protein sequence ID" value="CAI8038053.1"/>
    <property type="molecule type" value="Genomic_DNA"/>
</dbReference>
<reference evidence="2" key="1">
    <citation type="submission" date="2023-03" db="EMBL/GenBank/DDBJ databases">
        <authorList>
            <person name="Steffen K."/>
            <person name="Cardenas P."/>
        </authorList>
    </citation>
    <scope>NUCLEOTIDE SEQUENCE</scope>
</reference>
<name>A0AA35SY77_GEOBA</name>
<organism evidence="2 3">
    <name type="scientific">Geodia barretti</name>
    <name type="common">Barrett's horny sponge</name>
    <dbReference type="NCBI Taxonomy" id="519541"/>
    <lineage>
        <taxon>Eukaryota</taxon>
        <taxon>Metazoa</taxon>
        <taxon>Porifera</taxon>
        <taxon>Demospongiae</taxon>
        <taxon>Heteroscleromorpha</taxon>
        <taxon>Tetractinellida</taxon>
        <taxon>Astrophorina</taxon>
        <taxon>Geodiidae</taxon>
        <taxon>Geodia</taxon>
    </lineage>
</organism>